<evidence type="ECO:0000256" key="6">
    <source>
        <dbReference type="ARBA" id="ARBA00023163"/>
    </source>
</evidence>
<evidence type="ECO:0000256" key="4">
    <source>
        <dbReference type="ARBA" id="ARBA00023015"/>
    </source>
</evidence>
<dbReference type="InterPro" id="IPR001138">
    <property type="entry name" value="Zn2Cys6_DnaBD"/>
</dbReference>
<dbReference type="SMART" id="SM00066">
    <property type="entry name" value="GAL4"/>
    <property type="match status" value="1"/>
</dbReference>
<dbReference type="Pfam" id="PF00172">
    <property type="entry name" value="Zn_clus"/>
    <property type="match status" value="1"/>
</dbReference>
<evidence type="ECO:0000256" key="1">
    <source>
        <dbReference type="ARBA" id="ARBA00004123"/>
    </source>
</evidence>
<dbReference type="InterPro" id="IPR036864">
    <property type="entry name" value="Zn2-C6_fun-type_DNA-bd_sf"/>
</dbReference>
<evidence type="ECO:0000259" key="9">
    <source>
        <dbReference type="PROSITE" id="PS50048"/>
    </source>
</evidence>
<feature type="compositionally biased region" description="Polar residues" evidence="8">
    <location>
        <begin position="254"/>
        <end position="263"/>
    </location>
</feature>
<dbReference type="GO" id="GO:0008270">
    <property type="term" value="F:zinc ion binding"/>
    <property type="evidence" value="ECO:0007669"/>
    <property type="project" value="InterPro"/>
</dbReference>
<feature type="domain" description="Zn(2)-C6 fungal-type" evidence="9">
    <location>
        <begin position="47"/>
        <end position="79"/>
    </location>
</feature>
<dbReference type="PANTHER" id="PTHR31845:SF34">
    <property type="entry name" value="TRANSCRIPTIONAL ACTIVATOR OF PROTEASES PRTT"/>
    <property type="match status" value="1"/>
</dbReference>
<dbReference type="InterPro" id="IPR051089">
    <property type="entry name" value="prtT"/>
</dbReference>
<dbReference type="SUPFAM" id="SSF57701">
    <property type="entry name" value="Zn2/Cys6 DNA-binding domain"/>
    <property type="match status" value="1"/>
</dbReference>
<sequence length="692" mass="78829">MAQPNKSRQPSIEKKLAFYDEAKNSSSTKARIKHSRRRYRFQRASIACTECRKAKTRCNYIHNGTSCFRCENLALKCSLSEIVKEKTVSKFQKEAEIKKDSPLTTVNSTTRKVKVEDKNGVTSRQMVHRKDPTVRDLSGVILQFQKLNEDHFKLIETTMQKLSGKLEQIVDQKKSSNNDETLLGLDATKTFDDVPESKVDLNNVHLNFLESLQIHPSQAFDAATNGQATFVDGISQNAKGSGILNLANNEDIDSGQNSPNGSTPIPEFDPDFFGSSPFSGLETISQRLQMPHSFFKNNSLIEGRTIYTSMDVISRNILEYDTCMKLLDSCFVHYRRFLMENIGDIGHWLNEIRVKCPLLLSIYVLLGLRHSRPASQPNFNLELSILDDLNQLLSLFRSDTSKSILFLESISLLAQFAITLSYQQIHFDGWLLTSDGLTKFFDFCANTVFFENGELNYEKGQKLHILSNLLYTHMSYCIICGKPCMMDSKLLHRCLDLMETNAAAFDNNFTIGNINLLVTTYECIRSKKKLQNSLAQVDATFSKWYKADLGKEMPLFIIQFKFCRVMMIRKFLLGTNSKDDDVYYKSVEAEMINSVSEITTLANKIDINFLITFSDTEFMAVFMSTFVILQLRKGGYFDAVHDGLIMKISANFLQCCVSISNQNVYYFNGLIHAMITIIDHMNKVIFSENSQR</sequence>
<evidence type="ECO:0000256" key="5">
    <source>
        <dbReference type="ARBA" id="ARBA00023125"/>
    </source>
</evidence>
<keyword evidence="5" id="KW-0238">DNA-binding</keyword>
<dbReference type="GO" id="GO:0005634">
    <property type="term" value="C:nucleus"/>
    <property type="evidence" value="ECO:0007669"/>
    <property type="project" value="UniProtKB-SubCell"/>
</dbReference>
<dbReference type="PROSITE" id="PS50048">
    <property type="entry name" value="ZN2_CY6_FUNGAL_2"/>
    <property type="match status" value="1"/>
</dbReference>
<dbReference type="Gene3D" id="4.10.240.10">
    <property type="entry name" value="Zn(2)-C6 fungal-type DNA-binding domain"/>
    <property type="match status" value="1"/>
</dbReference>
<dbReference type="PANTHER" id="PTHR31845">
    <property type="entry name" value="FINGER DOMAIN PROTEIN, PUTATIVE-RELATED"/>
    <property type="match status" value="1"/>
</dbReference>
<evidence type="ECO:0000313" key="10">
    <source>
        <dbReference type="EMBL" id="VUG19327.1"/>
    </source>
</evidence>
<dbReference type="AlphaFoldDB" id="A0A7D9H3D8"/>
<name>A0A7D9H3D8_DEKBR</name>
<organism evidence="10 11">
    <name type="scientific">Dekkera bruxellensis</name>
    <name type="common">Brettanomyces custersii</name>
    <dbReference type="NCBI Taxonomy" id="5007"/>
    <lineage>
        <taxon>Eukaryota</taxon>
        <taxon>Fungi</taxon>
        <taxon>Dikarya</taxon>
        <taxon>Ascomycota</taxon>
        <taxon>Saccharomycotina</taxon>
        <taxon>Pichiomycetes</taxon>
        <taxon>Pichiales</taxon>
        <taxon>Pichiaceae</taxon>
        <taxon>Brettanomyces</taxon>
    </lineage>
</organism>
<comment type="subcellular location">
    <subcellularLocation>
        <location evidence="1">Nucleus</location>
    </subcellularLocation>
</comment>
<evidence type="ECO:0000256" key="8">
    <source>
        <dbReference type="SAM" id="MobiDB-lite"/>
    </source>
</evidence>
<gene>
    <name evidence="10" type="ORF">DEBR0S4_15940G</name>
</gene>
<dbReference type="Proteomes" id="UP000478008">
    <property type="component" value="Unassembled WGS sequence"/>
</dbReference>
<dbReference type="GO" id="GO:0000976">
    <property type="term" value="F:transcription cis-regulatory region binding"/>
    <property type="evidence" value="ECO:0007669"/>
    <property type="project" value="TreeGrafter"/>
</dbReference>
<dbReference type="EMBL" id="CABFWN010000004">
    <property type="protein sequence ID" value="VUG19327.1"/>
    <property type="molecule type" value="Genomic_DNA"/>
</dbReference>
<evidence type="ECO:0000256" key="3">
    <source>
        <dbReference type="ARBA" id="ARBA00022833"/>
    </source>
</evidence>
<keyword evidence="6" id="KW-0804">Transcription</keyword>
<protein>
    <submittedName>
        <fullName evidence="10">DEBR0S4_15940g1_1</fullName>
    </submittedName>
</protein>
<dbReference type="PROSITE" id="PS00463">
    <property type="entry name" value="ZN2_CY6_FUNGAL_1"/>
    <property type="match status" value="1"/>
</dbReference>
<proteinExistence type="predicted"/>
<keyword evidence="11" id="KW-1185">Reference proteome</keyword>
<evidence type="ECO:0000256" key="2">
    <source>
        <dbReference type="ARBA" id="ARBA00022723"/>
    </source>
</evidence>
<dbReference type="CDD" id="cd00067">
    <property type="entry name" value="GAL4"/>
    <property type="match status" value="1"/>
</dbReference>
<dbReference type="GO" id="GO:0000981">
    <property type="term" value="F:DNA-binding transcription factor activity, RNA polymerase II-specific"/>
    <property type="evidence" value="ECO:0007669"/>
    <property type="project" value="InterPro"/>
</dbReference>
<evidence type="ECO:0000313" key="11">
    <source>
        <dbReference type="Proteomes" id="UP000478008"/>
    </source>
</evidence>
<evidence type="ECO:0000256" key="7">
    <source>
        <dbReference type="ARBA" id="ARBA00023242"/>
    </source>
</evidence>
<keyword evidence="3" id="KW-0862">Zinc</keyword>
<reference evidence="10 11" key="1">
    <citation type="submission" date="2019-07" db="EMBL/GenBank/DDBJ databases">
        <authorList>
            <person name="Friedrich A."/>
            <person name="Schacherer J."/>
        </authorList>
    </citation>
    <scope>NUCLEOTIDE SEQUENCE [LARGE SCALE GENOMIC DNA]</scope>
</reference>
<accession>A0A7D9H3D8</accession>
<keyword evidence="4" id="KW-0805">Transcription regulation</keyword>
<keyword evidence="7" id="KW-0539">Nucleus</keyword>
<feature type="region of interest" description="Disordered" evidence="8">
    <location>
        <begin position="246"/>
        <end position="266"/>
    </location>
</feature>
<keyword evidence="2" id="KW-0479">Metal-binding</keyword>